<evidence type="ECO:0000256" key="1">
    <source>
        <dbReference type="ARBA" id="ARBA00022908"/>
    </source>
</evidence>
<dbReference type="GO" id="GO:0015074">
    <property type="term" value="P:DNA integration"/>
    <property type="evidence" value="ECO:0007669"/>
    <property type="project" value="UniProtKB-KW"/>
</dbReference>
<dbReference type="InterPro" id="IPR011010">
    <property type="entry name" value="DNA_brk_join_enz"/>
</dbReference>
<dbReference type="GO" id="GO:0006310">
    <property type="term" value="P:DNA recombination"/>
    <property type="evidence" value="ECO:0007669"/>
    <property type="project" value="UniProtKB-KW"/>
</dbReference>
<dbReference type="InterPro" id="IPR050090">
    <property type="entry name" value="Tyrosine_recombinase_XerCD"/>
</dbReference>
<dbReference type="Pfam" id="PF00589">
    <property type="entry name" value="Phage_integrase"/>
    <property type="match status" value="1"/>
</dbReference>
<feature type="region of interest" description="Disordered" evidence="3">
    <location>
        <begin position="449"/>
        <end position="471"/>
    </location>
</feature>
<dbReference type="InterPro" id="IPR013762">
    <property type="entry name" value="Integrase-like_cat_sf"/>
</dbReference>
<organism evidence="5 6">
    <name type="scientific">Chromohalobacter canadensis</name>
    <dbReference type="NCBI Taxonomy" id="141389"/>
    <lineage>
        <taxon>Bacteria</taxon>
        <taxon>Pseudomonadati</taxon>
        <taxon>Pseudomonadota</taxon>
        <taxon>Gammaproteobacteria</taxon>
        <taxon>Oceanospirillales</taxon>
        <taxon>Halomonadaceae</taxon>
        <taxon>Chromohalobacter</taxon>
    </lineage>
</organism>
<keyword evidence="2" id="KW-0233">DNA recombination</keyword>
<dbReference type="CDD" id="cd00796">
    <property type="entry name" value="INT_Rci_Hp1_C"/>
    <property type="match status" value="1"/>
</dbReference>
<dbReference type="PANTHER" id="PTHR30349:SF64">
    <property type="entry name" value="PROPHAGE INTEGRASE INTD-RELATED"/>
    <property type="match status" value="1"/>
</dbReference>
<dbReference type="EMBL" id="OBQJ01000007">
    <property type="protein sequence ID" value="SOC56493.1"/>
    <property type="molecule type" value="Genomic_DNA"/>
</dbReference>
<dbReference type="RefSeq" id="WP_097023427.1">
    <property type="nucleotide sequence ID" value="NZ_OBQJ01000007.1"/>
</dbReference>
<protein>
    <recommendedName>
        <fullName evidence="4">Tyr recombinase domain-containing protein</fullName>
    </recommendedName>
</protein>
<dbReference type="PANTHER" id="PTHR30349">
    <property type="entry name" value="PHAGE INTEGRASE-RELATED"/>
    <property type="match status" value="1"/>
</dbReference>
<dbReference type="OrthoDB" id="9057547at2"/>
<dbReference type="PROSITE" id="PS51898">
    <property type="entry name" value="TYR_RECOMBINASE"/>
    <property type="match status" value="1"/>
</dbReference>
<dbReference type="Proteomes" id="UP000219023">
    <property type="component" value="Unassembled WGS sequence"/>
</dbReference>
<gene>
    <name evidence="5" type="ORF">SAMN05421509_10790</name>
</gene>
<sequence>MTTKTERLTTRSLERLAKELPEGDEVWDSDAAGYHVRAGKRGLSLRVSYYNLSGKRRVLTLGRYGVGNMTAAKARKDVGEVLGIVAQGGDPRAVLEETKAEEKRQQQQTLGAYLAGPYTAYQNRKKDGVANLRRIEKDFADWLDKPMGSLSRADVERWQAEQEIPKAPKTKGEPPVKPQPRAFGTLKRSYDALCGLLAHAAERKVIPVHPLKGVKLQRPAMSEEDLAEQGAQRRHLEAEEVKALFAGLEAYQEAKRAQRRNSRAHGKTYLPDLDGVAYVDHVAPWILTMYYTGFRPGDLFGLRWDHVNLAFRTVRKTIEKTAHHRSEPQTFPLSTEAVDVLKTWHQQQGEPKTGLVFPSGKHGERMSATAMQKPWAAVRQLAGLPQDLHLYSLRHNFASQLVMAGADLLTVSKLMAHSDIQTTITHYAHLRPDHTRDVVEAFAKAVPRAPAEAADRSDEDAGGPFKVVADA</sequence>
<dbReference type="InterPro" id="IPR038488">
    <property type="entry name" value="Integrase_DNA-bd_sf"/>
</dbReference>
<evidence type="ECO:0000259" key="4">
    <source>
        <dbReference type="PROSITE" id="PS51898"/>
    </source>
</evidence>
<evidence type="ECO:0000256" key="3">
    <source>
        <dbReference type="SAM" id="MobiDB-lite"/>
    </source>
</evidence>
<name>A0A285VRC3_9GAMM</name>
<evidence type="ECO:0000313" key="5">
    <source>
        <dbReference type="EMBL" id="SOC56493.1"/>
    </source>
</evidence>
<keyword evidence="1" id="KW-0229">DNA integration</keyword>
<accession>A0A285VRC3</accession>
<evidence type="ECO:0000313" key="6">
    <source>
        <dbReference type="Proteomes" id="UP000219023"/>
    </source>
</evidence>
<dbReference type="SUPFAM" id="SSF56349">
    <property type="entry name" value="DNA breaking-rejoining enzymes"/>
    <property type="match status" value="1"/>
</dbReference>
<dbReference type="Gene3D" id="3.30.160.390">
    <property type="entry name" value="Integrase, DNA-binding domain"/>
    <property type="match status" value="1"/>
</dbReference>
<dbReference type="GO" id="GO:0003677">
    <property type="term" value="F:DNA binding"/>
    <property type="evidence" value="ECO:0007669"/>
    <property type="project" value="InterPro"/>
</dbReference>
<proteinExistence type="predicted"/>
<dbReference type="Gene3D" id="1.10.443.10">
    <property type="entry name" value="Intergrase catalytic core"/>
    <property type="match status" value="1"/>
</dbReference>
<evidence type="ECO:0000256" key="2">
    <source>
        <dbReference type="ARBA" id="ARBA00023172"/>
    </source>
</evidence>
<feature type="domain" description="Tyr recombinase" evidence="4">
    <location>
        <begin position="231"/>
        <end position="440"/>
    </location>
</feature>
<dbReference type="AlphaFoldDB" id="A0A285VRC3"/>
<reference evidence="5 6" key="1">
    <citation type="submission" date="2017-08" db="EMBL/GenBank/DDBJ databases">
        <authorList>
            <person name="de Groot N.N."/>
        </authorList>
    </citation>
    <scope>NUCLEOTIDE SEQUENCE [LARGE SCALE GENOMIC DNA]</scope>
    <source>
        <strain evidence="5 6">USBA 855</strain>
    </source>
</reference>
<dbReference type="InterPro" id="IPR002104">
    <property type="entry name" value="Integrase_catalytic"/>
</dbReference>
<dbReference type="Pfam" id="PF13356">
    <property type="entry name" value="Arm-DNA-bind_3"/>
    <property type="match status" value="1"/>
</dbReference>
<dbReference type="InterPro" id="IPR025166">
    <property type="entry name" value="Integrase_DNA_bind_dom"/>
</dbReference>